<evidence type="ECO:0000256" key="2">
    <source>
        <dbReference type="ARBA" id="ARBA00001946"/>
    </source>
</evidence>
<evidence type="ECO:0000256" key="5">
    <source>
        <dbReference type="ARBA" id="ARBA00022438"/>
    </source>
</evidence>
<comment type="caution">
    <text evidence="10">The sequence shown here is derived from an EMBL/GenBank/DDBJ whole genome shotgun (WGS) entry which is preliminary data.</text>
</comment>
<dbReference type="InterPro" id="IPR052170">
    <property type="entry name" value="M29_Exopeptidase"/>
</dbReference>
<keyword evidence="5 10" id="KW-0031">Aminopeptidase</keyword>
<organism evidence="10 11">
    <name type="scientific">Candidatus Thermofonsia Clade 3 bacterium</name>
    <dbReference type="NCBI Taxonomy" id="2364212"/>
    <lineage>
        <taxon>Bacteria</taxon>
        <taxon>Bacillati</taxon>
        <taxon>Chloroflexota</taxon>
        <taxon>Candidatus Thermofontia</taxon>
        <taxon>Candidatus Thermofonsia Clade 3</taxon>
    </lineage>
</organism>
<keyword evidence="8" id="KW-0378">Hydrolase</keyword>
<keyword evidence="7" id="KW-0479">Metal-binding</keyword>
<evidence type="ECO:0000256" key="6">
    <source>
        <dbReference type="ARBA" id="ARBA00022670"/>
    </source>
</evidence>
<feature type="non-terminal residue" evidence="10">
    <location>
        <position position="231"/>
    </location>
</feature>
<dbReference type="EMBL" id="PGTN01000448">
    <property type="protein sequence ID" value="PJF46128.1"/>
    <property type="molecule type" value="Genomic_DNA"/>
</dbReference>
<evidence type="ECO:0000256" key="9">
    <source>
        <dbReference type="ARBA" id="ARBA00023049"/>
    </source>
</evidence>
<evidence type="ECO:0000256" key="4">
    <source>
        <dbReference type="ARBA" id="ARBA00008236"/>
    </source>
</evidence>
<name>A0A2M8Q8J9_9CHLR</name>
<dbReference type="GO" id="GO:0004177">
    <property type="term" value="F:aminopeptidase activity"/>
    <property type="evidence" value="ECO:0007669"/>
    <property type="project" value="UniProtKB-KW"/>
</dbReference>
<dbReference type="InterPro" id="IPR000787">
    <property type="entry name" value="Peptidase_M29"/>
</dbReference>
<comment type="cofactor">
    <cofactor evidence="2">
        <name>Mg(2+)</name>
        <dbReference type="ChEBI" id="CHEBI:18420"/>
    </cofactor>
</comment>
<dbReference type="SUPFAM" id="SSF144052">
    <property type="entry name" value="Thermophilic metalloprotease-like"/>
    <property type="match status" value="1"/>
</dbReference>
<dbReference type="GO" id="GO:0046872">
    <property type="term" value="F:metal ion binding"/>
    <property type="evidence" value="ECO:0007669"/>
    <property type="project" value="UniProtKB-KW"/>
</dbReference>
<comment type="similarity">
    <text evidence="4">Belongs to the peptidase M29 family.</text>
</comment>
<comment type="cofactor">
    <cofactor evidence="1">
        <name>Co(2+)</name>
        <dbReference type="ChEBI" id="CHEBI:48828"/>
    </cofactor>
</comment>
<dbReference type="PANTHER" id="PTHR34448:SF1">
    <property type="entry name" value="BLL6088 PROTEIN"/>
    <property type="match status" value="1"/>
</dbReference>
<dbReference type="InterPro" id="IPR035097">
    <property type="entry name" value="M29_N-terminal"/>
</dbReference>
<evidence type="ECO:0000313" key="10">
    <source>
        <dbReference type="EMBL" id="PJF46128.1"/>
    </source>
</evidence>
<dbReference type="Pfam" id="PF02073">
    <property type="entry name" value="Peptidase_M29"/>
    <property type="match status" value="1"/>
</dbReference>
<reference evidence="10 11" key="1">
    <citation type="submission" date="2017-11" db="EMBL/GenBank/DDBJ databases">
        <title>Evolution of Phototrophy in the Chloroflexi Phylum Driven by Horizontal Gene Transfer.</title>
        <authorList>
            <person name="Ward L.M."/>
            <person name="Hemp J."/>
            <person name="Shih P.M."/>
            <person name="Mcglynn S.E."/>
            <person name="Fischer W."/>
        </authorList>
    </citation>
    <scope>NUCLEOTIDE SEQUENCE [LARGE SCALE GENOMIC DNA]</scope>
    <source>
        <strain evidence="10">JP3_7</strain>
    </source>
</reference>
<gene>
    <name evidence="10" type="ORF">CUN48_15380</name>
</gene>
<evidence type="ECO:0000256" key="8">
    <source>
        <dbReference type="ARBA" id="ARBA00022801"/>
    </source>
</evidence>
<dbReference type="Gene3D" id="3.40.1830.10">
    <property type="entry name" value="Thermophilic metalloprotease (M29)"/>
    <property type="match status" value="1"/>
</dbReference>
<comment type="cofactor">
    <cofactor evidence="3">
        <name>Zn(2+)</name>
        <dbReference type="ChEBI" id="CHEBI:29105"/>
    </cofactor>
</comment>
<dbReference type="AlphaFoldDB" id="A0A2M8Q8J9"/>
<dbReference type="PANTHER" id="PTHR34448">
    <property type="entry name" value="AMINOPEPTIDASE"/>
    <property type="match status" value="1"/>
</dbReference>
<protein>
    <submittedName>
        <fullName evidence="10">Aminopeptidase</fullName>
    </submittedName>
</protein>
<keyword evidence="9" id="KW-0482">Metalloprotease</keyword>
<proteinExistence type="inferred from homology"/>
<dbReference type="Proteomes" id="UP000230790">
    <property type="component" value="Unassembled WGS sequence"/>
</dbReference>
<evidence type="ECO:0000256" key="7">
    <source>
        <dbReference type="ARBA" id="ARBA00022723"/>
    </source>
</evidence>
<evidence type="ECO:0000313" key="11">
    <source>
        <dbReference type="Proteomes" id="UP000230790"/>
    </source>
</evidence>
<dbReference type="PRINTS" id="PR00919">
    <property type="entry name" value="THERMOPTASE"/>
</dbReference>
<evidence type="ECO:0000256" key="1">
    <source>
        <dbReference type="ARBA" id="ARBA00001941"/>
    </source>
</evidence>
<sequence length="231" mass="26237">MGAETNTRRLSNADPAKIQRHQAAMSPILTKRLQRSAQGNYNWCVTQFPTEAYAMDADMSLAEYTEFVFSACLLNDPDPVARWREVGANQQRYVDFLRDKKTLRVRGANADLTLRIEGRTWKNSQGKRNFPDGEIFTGPHEDSVNGWVRYSYPAIYQGREVSGIQLWFENGRVVKATADKNEDFLHQVLDTDLGARYVGEFAIGTNYGITRFSRNILFDEKIGGTFHIAIG</sequence>
<evidence type="ECO:0000256" key="3">
    <source>
        <dbReference type="ARBA" id="ARBA00001947"/>
    </source>
</evidence>
<dbReference type="GO" id="GO:0008237">
    <property type="term" value="F:metallopeptidase activity"/>
    <property type="evidence" value="ECO:0007669"/>
    <property type="project" value="UniProtKB-KW"/>
</dbReference>
<keyword evidence="6" id="KW-0645">Protease</keyword>
<dbReference type="GO" id="GO:0006508">
    <property type="term" value="P:proteolysis"/>
    <property type="evidence" value="ECO:0007669"/>
    <property type="project" value="UniProtKB-KW"/>
</dbReference>
<accession>A0A2M8Q8J9</accession>